<evidence type="ECO:0000313" key="3">
    <source>
        <dbReference type="Proteomes" id="UP000694941"/>
    </source>
</evidence>
<evidence type="ECO:0000313" key="4">
    <source>
        <dbReference type="RefSeq" id="XP_013786102.1"/>
    </source>
</evidence>
<keyword evidence="1" id="KW-0812">Transmembrane</keyword>
<feature type="transmembrane region" description="Helical" evidence="1">
    <location>
        <begin position="44"/>
        <end position="65"/>
    </location>
</feature>
<keyword evidence="1" id="KW-1133">Transmembrane helix</keyword>
<evidence type="ECO:0000256" key="1">
    <source>
        <dbReference type="SAM" id="Phobius"/>
    </source>
</evidence>
<feature type="domain" description="ER-bound oxygenase mpaB/mpaB'/Rubber oxygenase catalytic" evidence="2">
    <location>
        <begin position="44"/>
        <end position="206"/>
    </location>
</feature>
<dbReference type="PANTHER" id="PTHR37159">
    <property type="entry name" value="GH11867P"/>
    <property type="match status" value="1"/>
</dbReference>
<gene>
    <name evidence="4" type="primary">LOC106470123</name>
</gene>
<evidence type="ECO:0000259" key="2">
    <source>
        <dbReference type="Pfam" id="PF09995"/>
    </source>
</evidence>
<dbReference type="GeneID" id="106470123"/>
<dbReference type="InterPro" id="IPR018713">
    <property type="entry name" value="MPAB/Lcp_cat_dom"/>
</dbReference>
<protein>
    <submittedName>
        <fullName evidence="4">Uncharacterized protein LOC106470123</fullName>
    </submittedName>
</protein>
<dbReference type="Pfam" id="PF09995">
    <property type="entry name" value="MPAB_Lcp_cat"/>
    <property type="match status" value="1"/>
</dbReference>
<name>A0ABM1BPE5_LIMPO</name>
<dbReference type="PANTHER" id="PTHR37159:SF1">
    <property type="entry name" value="GH11867P"/>
    <property type="match status" value="1"/>
</dbReference>
<dbReference type="Proteomes" id="UP000694941">
    <property type="component" value="Unplaced"/>
</dbReference>
<keyword evidence="3" id="KW-1185">Reference proteome</keyword>
<sequence length="334" mass="39341">MSRFDELQKGLELPGDCGNTTTKAPPWLDREKFYRARRVFQSHFFSIFFAHLTGLIFVVSIPGTLTPLLYTGNSSNLVRIFRRYVSTMRHVRQWYEGDIWNPEDPAYKSITLIRQMHNKVANKMNAEDVDTTQSNCAMKQSETLSSSQQSAKIHISQYHMVLTQFSFIGFIIMFPRFIGIYCSREDMECFIHFWRGIGYQLGIDDRFNICSGSVEETEAFCLELKEKVLKPSIISSVPESERMSKDIIRAMSVVVPFLNWTATMRFWYEILGITLHFKYSFYVSICYWLMIVTHRFLLRITLLRIFFNFLVRMSYWKAINWSDSFEKLLAQKMT</sequence>
<keyword evidence="1" id="KW-0472">Membrane</keyword>
<feature type="transmembrane region" description="Helical" evidence="1">
    <location>
        <begin position="279"/>
        <end position="298"/>
    </location>
</feature>
<feature type="transmembrane region" description="Helical" evidence="1">
    <location>
        <begin position="158"/>
        <end position="178"/>
    </location>
</feature>
<feature type="transmembrane region" description="Helical" evidence="1">
    <location>
        <begin position="247"/>
        <end position="267"/>
    </location>
</feature>
<proteinExistence type="predicted"/>
<organism evidence="3 4">
    <name type="scientific">Limulus polyphemus</name>
    <name type="common">Atlantic horseshoe crab</name>
    <dbReference type="NCBI Taxonomy" id="6850"/>
    <lineage>
        <taxon>Eukaryota</taxon>
        <taxon>Metazoa</taxon>
        <taxon>Ecdysozoa</taxon>
        <taxon>Arthropoda</taxon>
        <taxon>Chelicerata</taxon>
        <taxon>Merostomata</taxon>
        <taxon>Xiphosura</taxon>
        <taxon>Limulidae</taxon>
        <taxon>Limulus</taxon>
    </lineage>
</organism>
<reference evidence="4" key="1">
    <citation type="submission" date="2025-08" db="UniProtKB">
        <authorList>
            <consortium name="RefSeq"/>
        </authorList>
    </citation>
    <scope>IDENTIFICATION</scope>
    <source>
        <tissue evidence="4">Muscle</tissue>
    </source>
</reference>
<accession>A0ABM1BPE5</accession>
<dbReference type="RefSeq" id="XP_013786102.1">
    <property type="nucleotide sequence ID" value="XM_013930648.2"/>
</dbReference>